<dbReference type="InterPro" id="IPR036322">
    <property type="entry name" value="WD40_repeat_dom_sf"/>
</dbReference>
<dbReference type="InterPro" id="IPR006594">
    <property type="entry name" value="LisH"/>
</dbReference>
<dbReference type="InterPro" id="IPR054080">
    <property type="entry name" value="TPR1-like_2nd"/>
</dbReference>
<dbReference type="PANTHER" id="PTHR44083">
    <property type="entry name" value="TOPLESS-RELATED PROTEIN 1-RELATED"/>
    <property type="match status" value="1"/>
</dbReference>
<gene>
    <name evidence="6" type="ORF">FCM35_KLT09107</name>
</gene>
<reference evidence="6" key="1">
    <citation type="submission" date="2020-01" db="EMBL/GenBank/DDBJ databases">
        <title>Genome sequence of Kobresia littledalei, the first chromosome-level genome in the family Cyperaceae.</title>
        <authorList>
            <person name="Qu G."/>
        </authorList>
    </citation>
    <scope>NUCLEOTIDE SEQUENCE</scope>
    <source>
        <strain evidence="6">C.B.Clarke</strain>
        <tissue evidence="6">Leaf</tissue>
    </source>
</reference>
<dbReference type="Pfam" id="PF21359">
    <property type="entry name" value="zf_topless"/>
    <property type="match status" value="1"/>
</dbReference>
<dbReference type="PROSITE" id="PS50897">
    <property type="entry name" value="CTLH"/>
    <property type="match status" value="1"/>
</dbReference>
<dbReference type="PROSITE" id="PS50896">
    <property type="entry name" value="LISH"/>
    <property type="match status" value="1"/>
</dbReference>
<keyword evidence="1 3" id="KW-0853">WD repeat</keyword>
<dbReference type="Pfam" id="PF21889">
    <property type="entry name" value="TPR1-like_2nd"/>
    <property type="match status" value="1"/>
</dbReference>
<dbReference type="InterPro" id="IPR015943">
    <property type="entry name" value="WD40/YVTN_repeat-like_dom_sf"/>
</dbReference>
<evidence type="ECO:0000256" key="1">
    <source>
        <dbReference type="ARBA" id="ARBA00022574"/>
    </source>
</evidence>
<dbReference type="PANTHER" id="PTHR44083:SF35">
    <property type="entry name" value="TOPLESS-RELATED PROTEIN 4-LIKE ISOFORM X1"/>
    <property type="match status" value="1"/>
</dbReference>
<dbReference type="EMBL" id="SWLB01000019">
    <property type="protein sequence ID" value="KAF3326027.1"/>
    <property type="molecule type" value="Genomic_DNA"/>
</dbReference>
<dbReference type="InterPro" id="IPR001680">
    <property type="entry name" value="WD40_rpt"/>
</dbReference>
<organism evidence="6 7">
    <name type="scientific">Carex littledalei</name>
    <dbReference type="NCBI Taxonomy" id="544730"/>
    <lineage>
        <taxon>Eukaryota</taxon>
        <taxon>Viridiplantae</taxon>
        <taxon>Streptophyta</taxon>
        <taxon>Embryophyta</taxon>
        <taxon>Tracheophyta</taxon>
        <taxon>Spermatophyta</taxon>
        <taxon>Magnoliopsida</taxon>
        <taxon>Liliopsida</taxon>
        <taxon>Poales</taxon>
        <taxon>Cyperaceae</taxon>
        <taxon>Cyperoideae</taxon>
        <taxon>Cariceae</taxon>
        <taxon>Carex</taxon>
        <taxon>Carex subgen. Euthyceras</taxon>
    </lineage>
</organism>
<dbReference type="OrthoDB" id="1602884at2759"/>
<dbReference type="InterPro" id="IPR048419">
    <property type="entry name" value="Topless_Znf"/>
</dbReference>
<dbReference type="PROSITE" id="PS50082">
    <property type="entry name" value="WD_REPEATS_2"/>
    <property type="match status" value="1"/>
</dbReference>
<evidence type="ECO:0000313" key="6">
    <source>
        <dbReference type="EMBL" id="KAF3326027.1"/>
    </source>
</evidence>
<evidence type="ECO:0000256" key="3">
    <source>
        <dbReference type="PROSITE-ProRule" id="PRU00221"/>
    </source>
</evidence>
<evidence type="ECO:0000256" key="2">
    <source>
        <dbReference type="ARBA" id="ARBA00022737"/>
    </source>
</evidence>
<protein>
    <submittedName>
        <fullName evidence="6">Protein TOPLESS-like isoform X4</fullName>
    </submittedName>
</protein>
<dbReference type="Pfam" id="PF00400">
    <property type="entry name" value="WD40"/>
    <property type="match status" value="2"/>
</dbReference>
<proteinExistence type="predicted"/>
<name>A0A833QV22_9POAL</name>
<sequence>MAGNQLRELVPNSRSMPLSRDLFLLVVMFLHEEGLHESAHSLERDSRAYFNLDYLEEKLLAGAWADAEWYVKGYFPDVQQNSHALGILFEINKQKYLETLFRNEPLKAVDILRNEIMPLVPSDEDENYRDLGLLLGLDQESRQNQLLERCGNLPSARSLLFMEIKTMVLECPDLQDKLNFPSIPPFRLRSLLSQSFDWQHHLCLSNHLNPVMTTLLEDHRCTQSGPAQDFQNDHLQTMQMPPEGPSRDRFAAGTSTSEEQSHGGNMDIISVFNESFVPAERLRFPRFFGSADETPIQYPPVSSETMQEKFRAFDELPRTVVMSLHQGSSVASMDYNPTQQTLLLVGATCGGISIWNLCSRVKIFHKDFQLWNNGPLSSSLLASLCNESGFFSVRRVLWNIDGHSFAVAYCKHLVQLYKFSNRTNATRALQINAHDGGLNDITFIRRNRQLFIATCGDDHTVKVWCARTGLILHTLRSHSTPVLSICSKSRGIWQRIISASRDGMFKLWNCGKSGPQLELRGPACSTVSVVYTAGTTRLFSCGTITDGIGESFLLQWNETRQCIMRRYIGLSQQRQGGLQFEVTNGSILAVGDDSSVKFWDVDYPDMIGSTDAGGGLTASPRISFNKSGSLLALSAEGNYIKVLASQRGQELLSSSVSEPTNYTQVAPIPQMDAAFHDNSRSPSEINETSDFLSLRLPGL</sequence>
<dbReference type="AlphaFoldDB" id="A0A833QV22"/>
<dbReference type="Proteomes" id="UP000623129">
    <property type="component" value="Unassembled WGS sequence"/>
</dbReference>
<evidence type="ECO:0000259" key="5">
    <source>
        <dbReference type="PROSITE" id="PS50897"/>
    </source>
</evidence>
<dbReference type="SUPFAM" id="SSF50978">
    <property type="entry name" value="WD40 repeat-like"/>
    <property type="match status" value="1"/>
</dbReference>
<evidence type="ECO:0000256" key="4">
    <source>
        <dbReference type="SAM" id="MobiDB-lite"/>
    </source>
</evidence>
<comment type="caution">
    <text evidence="6">The sequence shown here is derived from an EMBL/GenBank/DDBJ whole genome shotgun (WGS) entry which is preliminary data.</text>
</comment>
<dbReference type="GO" id="GO:0006355">
    <property type="term" value="P:regulation of DNA-templated transcription"/>
    <property type="evidence" value="ECO:0007669"/>
    <property type="project" value="InterPro"/>
</dbReference>
<keyword evidence="2" id="KW-0677">Repeat</keyword>
<feature type="region of interest" description="Disordered" evidence="4">
    <location>
        <begin position="236"/>
        <end position="264"/>
    </location>
</feature>
<dbReference type="InterPro" id="IPR006595">
    <property type="entry name" value="CTLH_C"/>
</dbReference>
<feature type="domain" description="CTLH" evidence="5">
    <location>
        <begin position="48"/>
        <end position="107"/>
    </location>
</feature>
<feature type="repeat" description="WD" evidence="3">
    <location>
        <begin position="431"/>
        <end position="474"/>
    </location>
</feature>
<keyword evidence="7" id="KW-1185">Reference proteome</keyword>
<dbReference type="SMART" id="SM00320">
    <property type="entry name" value="WD40"/>
    <property type="match status" value="5"/>
</dbReference>
<dbReference type="Gene3D" id="2.130.10.10">
    <property type="entry name" value="YVTN repeat-like/Quinoprotein amine dehydrogenase"/>
    <property type="match status" value="2"/>
</dbReference>
<dbReference type="InterPro" id="IPR027728">
    <property type="entry name" value="Topless_fam"/>
</dbReference>
<evidence type="ECO:0000313" key="7">
    <source>
        <dbReference type="Proteomes" id="UP000623129"/>
    </source>
</evidence>
<accession>A0A833QV22</accession>